<keyword evidence="3" id="KW-0670">Pyruvate</keyword>
<dbReference type="InterPro" id="IPR036637">
    <property type="entry name" value="Phosphohistidine_dom_sf"/>
</dbReference>
<keyword evidence="3" id="KW-0808">Transferase</keyword>
<dbReference type="InterPro" id="IPR002192">
    <property type="entry name" value="PPDK_AMP/ATP-bd"/>
</dbReference>
<dbReference type="SUPFAM" id="SSF56059">
    <property type="entry name" value="Glutathione synthetase ATP-binding domain-like"/>
    <property type="match status" value="1"/>
</dbReference>
<dbReference type="PANTHER" id="PTHR43615:SF1">
    <property type="entry name" value="PPDK_N DOMAIN-CONTAINING PROTEIN"/>
    <property type="match status" value="1"/>
</dbReference>
<name>A0ABT9YRP8_9STRE</name>
<comment type="caution">
    <text evidence="3">The sequence shown here is derived from an EMBL/GenBank/DDBJ whole genome shotgun (WGS) entry which is preliminary data.</text>
</comment>
<feature type="domain" description="PEP-utilising enzyme mobile" evidence="1">
    <location>
        <begin position="735"/>
        <end position="803"/>
    </location>
</feature>
<proteinExistence type="predicted"/>
<protein>
    <submittedName>
        <fullName evidence="3">Pyruvate,water dikinase</fullName>
        <ecNumber evidence="3">2.7.9.2</ecNumber>
    </submittedName>
</protein>
<dbReference type="InterPro" id="IPR013815">
    <property type="entry name" value="ATP_grasp_subdomain_1"/>
</dbReference>
<dbReference type="PANTHER" id="PTHR43615">
    <property type="entry name" value="PHOSPHOENOLPYRUVATE SYNTHASE-RELATED"/>
    <property type="match status" value="1"/>
</dbReference>
<sequence>MKPISPITAKKAGAKAYHLDRLREAGLPVPPFEVYSYDLFDLPENRSTLKNFQEAYTNGLYTIEGLSQTLKTWARQQFPLEELSTVKEMIEPSTALFSVRSSATIEDSAQSSFAGQFHTSLYQHPSDLQSALLETLLSLYEVSALAYAFEQGLQVADLEMVALVQEMAVGQLSGIYFTANPQGLISEHVIVVGEGDGSQVVEDRIETTMTVYHPLDDLSYTQGLPLLNASQLSSLRGAARSCISLFGPYLDIEFTFVEDHLYLLQVRPITTLPDGQPLILDNSNIVESYPGLSTPLTISFVKEAYTSIFRSLATRLLGGNQVALEAYEPTFQQMVTAVNSRLYYQISSWYQLLQILPFSKQIIPIWQDMLGIEDKTYSAIPIKLGFWQRVKTSGQIMKQFLSTPKQMADLEKDFAEIERYFWQQITKDQSPQALYNLFEELKTQVLDHWDITLINDLYAFIYTGLLKKYRPSEDVQATIAGISQIESMKPAHAMQALTAQFQQLPRSQQDRLLQFTKEELQEWLGSTASLAQEMATFIQLYGDRAPEELKMETATFRTNPERLVAHLAQQHSQDVQSAFPQTPPQKAGFIQEQAIQGIRNRESSRLNRTRIYGMMREIFLNIGKDLVHNGKLDQLEDCFYLTYPELFDLALGKSQSMTDIIAQRRFKYQQDAKLPTFSRLVYLGEAFDRQVTESTETGQTFAQTRFVQGIGCAKGKVKGQIKVVKDVTQVGPLSDHIIVTQMTDPGWVYLLSQSKGIIAEKGSLLSHTAIISRELGIPSVVGVKHATELFQDGDWVIMDGLTGQIERLEGDQDD</sequence>
<dbReference type="Proteomes" id="UP001223079">
    <property type="component" value="Unassembled WGS sequence"/>
</dbReference>
<evidence type="ECO:0000259" key="1">
    <source>
        <dbReference type="Pfam" id="PF00391"/>
    </source>
</evidence>
<evidence type="ECO:0000259" key="2">
    <source>
        <dbReference type="Pfam" id="PF01326"/>
    </source>
</evidence>
<accession>A0ABT9YRP8</accession>
<evidence type="ECO:0000313" key="4">
    <source>
        <dbReference type="Proteomes" id="UP001223079"/>
    </source>
</evidence>
<dbReference type="Pfam" id="PF00391">
    <property type="entry name" value="PEP-utilizers"/>
    <property type="match status" value="1"/>
</dbReference>
<dbReference type="Gene3D" id="3.30.470.20">
    <property type="entry name" value="ATP-grasp fold, B domain"/>
    <property type="match status" value="1"/>
</dbReference>
<organism evidence="3 4">
    <name type="scientific">Streptococcus moroccensis</name>
    <dbReference type="NCBI Taxonomy" id="1451356"/>
    <lineage>
        <taxon>Bacteria</taxon>
        <taxon>Bacillati</taxon>
        <taxon>Bacillota</taxon>
        <taxon>Bacilli</taxon>
        <taxon>Lactobacillales</taxon>
        <taxon>Streptococcaceae</taxon>
        <taxon>Streptococcus</taxon>
    </lineage>
</organism>
<dbReference type="NCBIfam" id="NF004882">
    <property type="entry name" value="PRK06241.2-3"/>
    <property type="match status" value="1"/>
</dbReference>
<dbReference type="EMBL" id="JAUSTM010000007">
    <property type="protein sequence ID" value="MDQ0222394.1"/>
    <property type="molecule type" value="Genomic_DNA"/>
</dbReference>
<dbReference type="InterPro" id="IPR051549">
    <property type="entry name" value="PEP_Utilizing_Enz"/>
</dbReference>
<dbReference type="Gene3D" id="3.50.30.10">
    <property type="entry name" value="Phosphohistidine domain"/>
    <property type="match status" value="1"/>
</dbReference>
<gene>
    <name evidence="3" type="ORF">J2S23_000946</name>
</gene>
<dbReference type="SUPFAM" id="SSF52009">
    <property type="entry name" value="Phosphohistidine domain"/>
    <property type="match status" value="1"/>
</dbReference>
<reference evidence="3 4" key="1">
    <citation type="submission" date="2023-07" db="EMBL/GenBank/DDBJ databases">
        <title>Genomic Encyclopedia of Type Strains, Phase IV (KMG-IV): sequencing the most valuable type-strain genomes for metagenomic binning, comparative biology and taxonomic classification.</title>
        <authorList>
            <person name="Goeker M."/>
        </authorList>
    </citation>
    <scope>NUCLEOTIDE SEQUENCE [LARGE SCALE GENOMIC DNA]</scope>
    <source>
        <strain evidence="3 4">DSM 105143</strain>
    </source>
</reference>
<dbReference type="Gene3D" id="3.30.1490.20">
    <property type="entry name" value="ATP-grasp fold, A domain"/>
    <property type="match status" value="1"/>
</dbReference>
<feature type="domain" description="Pyruvate phosphate dikinase AMP/ATP-binding" evidence="2">
    <location>
        <begin position="11"/>
        <end position="208"/>
    </location>
</feature>
<dbReference type="InterPro" id="IPR008279">
    <property type="entry name" value="PEP-util_enz_mobile_dom"/>
</dbReference>
<evidence type="ECO:0000313" key="3">
    <source>
        <dbReference type="EMBL" id="MDQ0222394.1"/>
    </source>
</evidence>
<dbReference type="RefSeq" id="WP_307121594.1">
    <property type="nucleotide sequence ID" value="NZ_JAUSTM010000007.1"/>
</dbReference>
<dbReference type="GO" id="GO:0008986">
    <property type="term" value="F:pyruvate, water dikinase activity"/>
    <property type="evidence" value="ECO:0007669"/>
    <property type="project" value="UniProtKB-EC"/>
</dbReference>
<dbReference type="Pfam" id="PF01326">
    <property type="entry name" value="PPDK_N"/>
    <property type="match status" value="1"/>
</dbReference>
<keyword evidence="4" id="KW-1185">Reference proteome</keyword>
<dbReference type="EC" id="2.7.9.2" evidence="3"/>